<name>K0VLD5_MYCFO</name>
<gene>
    <name evidence="1" type="ORF">MFORT_02699</name>
</gene>
<dbReference type="HOGENOM" id="CLU_1738478_0_0_11"/>
<accession>K0VLD5</accession>
<protein>
    <submittedName>
        <fullName evidence="1">Uncharacterized protein</fullName>
    </submittedName>
</protein>
<organism evidence="1 2">
    <name type="scientific">Mycolicibacterium fortuitum subsp. fortuitum DSM 46621 = ATCC 6841 = JCM 6387</name>
    <dbReference type="NCBI Taxonomy" id="1214102"/>
    <lineage>
        <taxon>Bacteria</taxon>
        <taxon>Bacillati</taxon>
        <taxon>Actinomycetota</taxon>
        <taxon>Actinomycetes</taxon>
        <taxon>Mycobacteriales</taxon>
        <taxon>Mycobacteriaceae</taxon>
        <taxon>Mycolicibacterium</taxon>
    </lineage>
</organism>
<reference evidence="1 2" key="1">
    <citation type="journal article" date="2012" name="J. Bacteriol.">
        <title>Complete Genome Sequence of Mycobacterium fortuitum subsp. fortuitum Type Strain DSM46621.</title>
        <authorList>
            <person name="Ho Y.S."/>
            <person name="Adroub S.A."/>
            <person name="Aleisa F."/>
            <person name="Mahmood H."/>
            <person name="Othoum G."/>
            <person name="Rashid F."/>
            <person name="Zaher M."/>
            <person name="Ali S."/>
            <person name="Bitter W."/>
            <person name="Pain A."/>
            <person name="Abdallah A.M."/>
        </authorList>
    </citation>
    <scope>NUCLEOTIDE SEQUENCE [LARGE SCALE GENOMIC DNA]</scope>
    <source>
        <strain evidence="2">DSM46621</strain>
    </source>
</reference>
<dbReference type="Proteomes" id="UP000006043">
    <property type="component" value="Unassembled WGS sequence"/>
</dbReference>
<dbReference type="EMBL" id="ALQB01000006">
    <property type="protein sequence ID" value="EJZ15783.1"/>
    <property type="molecule type" value="Genomic_DNA"/>
</dbReference>
<dbReference type="RefSeq" id="WP_003880408.1">
    <property type="nucleotide sequence ID" value="NZ_JH814723.1"/>
</dbReference>
<dbReference type="AlphaFoldDB" id="K0VLD5"/>
<comment type="caution">
    <text evidence="1">The sequence shown here is derived from an EMBL/GenBank/DDBJ whole genome shotgun (WGS) entry which is preliminary data.</text>
</comment>
<evidence type="ECO:0000313" key="1">
    <source>
        <dbReference type="EMBL" id="EJZ15783.1"/>
    </source>
</evidence>
<dbReference type="GeneID" id="93411100"/>
<sequence>MSVLQLIRGETQGLEPLPNPEQLQPAQIFRESGNAFLAGSDDLIFIAYHLSHRGYRVLDFYIVNRFFVPIEEEEREWLSEELIRLIESGRLKAIHKFIERHLDGRFVEQVRLHSYVTDNNITIAQQGVVHANDEDVAPLRKGLDGVNKTL</sequence>
<proteinExistence type="predicted"/>
<evidence type="ECO:0000313" key="2">
    <source>
        <dbReference type="Proteomes" id="UP000006043"/>
    </source>
</evidence>